<evidence type="ECO:0000256" key="5">
    <source>
        <dbReference type="ARBA" id="ARBA00022723"/>
    </source>
</evidence>
<dbReference type="GO" id="GO:0043171">
    <property type="term" value="P:peptide catabolic process"/>
    <property type="evidence" value="ECO:0007669"/>
    <property type="project" value="TreeGrafter"/>
</dbReference>
<keyword evidence="13" id="KW-0732">Signal</keyword>
<evidence type="ECO:0000256" key="3">
    <source>
        <dbReference type="ARBA" id="ARBA00022438"/>
    </source>
</evidence>
<keyword evidence="7 10" id="KW-0862">Zinc</keyword>
<dbReference type="PRINTS" id="PR00756">
    <property type="entry name" value="ALADIPTASE"/>
</dbReference>
<sequence>MRMRALILSSLLASGAAVAKEEGVPTGKLPADVAPLHYALHLTVDPRRDRFDGEARIRVRLAKASDHVWLHAQQMNIRAARVTDAAGATSDAQAVAHADGGVLEVRFAHRLAAQEVELAFDYDAPFNGQLEGVYKVKVGDDAYAVTQMEPVSARLAFPGFDEPRFKVPFDLALTVPVQDVAVANTRPLREEKSADAKWKTIAYATTPPLPTYLVAFAVGPWDVAEAAPIPPNAVRKSALPLRAIGPRGSKDKLAWALEVAPAIVKFYEDYTAQPYPFDKLDLLGAPDFSAGAMENAGLIIYRDAYLLTDAHSAADHYRSVFNIEAHEIAHQWYGDLVTVPWWDDIWLNEAYATWGQAKATSALRPEYHADLESLEARLYAMANDSLLSTRKIRQPILGRGDIETAFDSITYQKGAAVLAMFERWVGEDTFRKGMREYLASHAFGSGSSDDLIASLTQASGKGDAFAKGMRSFLDQPGVPLVRSELACNAGKATLKLAQSRYLPYGVLSKDAPRWGVPVCARFGRGGGSDAQCFLLERPEQQFDVAGSCPDWYLPNADARGYYRFDLAADDLGRLGAAAAKLSAPEQLVYADAVDSGFRRGSVSAGALLDAMPPLAGADMPQVATALLGRYEWIREHLADAATRPALDAWVTRLYAPRLVRLGWRRKDGEPGTDTAMRTRIAEFLAMVVRDPATRAELAKQGRAALALDGGGKPDLTRADADLLVTALKVTVQDGGEPAFDAAQGAFEADRDTTERYALLGALGATRDPALGARARDYGLSAAVQIGEMGRLYEAQADEPENRAALWQWLTQHFAAYRKRLPPFAQAWLPKTFSPGRCSVADADEMSAFLAPRAKDLIGGDRGLGQALEGIRQCGALREHVDRKALAEWVAAHAVK</sequence>
<comment type="similarity">
    <text evidence="2 12">Belongs to the peptidase M1 family.</text>
</comment>
<evidence type="ECO:0000259" key="14">
    <source>
        <dbReference type="Pfam" id="PF01433"/>
    </source>
</evidence>
<feature type="signal peptide" evidence="13">
    <location>
        <begin position="1"/>
        <end position="19"/>
    </location>
</feature>
<evidence type="ECO:0000256" key="4">
    <source>
        <dbReference type="ARBA" id="ARBA00022670"/>
    </source>
</evidence>
<dbReference type="InterPro" id="IPR034016">
    <property type="entry name" value="M1_APN-typ"/>
</dbReference>
<dbReference type="InterPro" id="IPR001930">
    <property type="entry name" value="Peptidase_M1"/>
</dbReference>
<dbReference type="InterPro" id="IPR042097">
    <property type="entry name" value="Aminopeptidase_N-like_N_sf"/>
</dbReference>
<proteinExistence type="inferred from homology"/>
<dbReference type="GO" id="GO:0005737">
    <property type="term" value="C:cytoplasm"/>
    <property type="evidence" value="ECO:0007669"/>
    <property type="project" value="TreeGrafter"/>
</dbReference>
<dbReference type="InterPro" id="IPR024571">
    <property type="entry name" value="ERAP1-like_C_dom"/>
</dbReference>
<dbReference type="GO" id="GO:0016285">
    <property type="term" value="F:alanyl aminopeptidase activity"/>
    <property type="evidence" value="ECO:0007669"/>
    <property type="project" value="UniProtKB-EC"/>
</dbReference>
<evidence type="ECO:0000256" key="13">
    <source>
        <dbReference type="SAM" id="SignalP"/>
    </source>
</evidence>
<evidence type="ECO:0000256" key="8">
    <source>
        <dbReference type="ARBA" id="ARBA00023049"/>
    </source>
</evidence>
<keyword evidence="18" id="KW-1185">Reference proteome</keyword>
<protein>
    <recommendedName>
        <fullName evidence="12">Aminopeptidase</fullName>
        <ecNumber evidence="12">3.4.11.-</ecNumber>
    </recommendedName>
</protein>
<evidence type="ECO:0000256" key="1">
    <source>
        <dbReference type="ARBA" id="ARBA00000098"/>
    </source>
</evidence>
<dbReference type="PANTHER" id="PTHR11533:SF174">
    <property type="entry name" value="PUROMYCIN-SENSITIVE AMINOPEPTIDASE-RELATED"/>
    <property type="match status" value="1"/>
</dbReference>
<keyword evidence="3 12" id="KW-0031">Aminopeptidase</keyword>
<dbReference type="Pfam" id="PF01433">
    <property type="entry name" value="Peptidase_M1"/>
    <property type="match status" value="1"/>
</dbReference>
<dbReference type="RefSeq" id="WP_182532367.1">
    <property type="nucleotide sequence ID" value="NZ_JACGXL010000006.1"/>
</dbReference>
<evidence type="ECO:0000313" key="17">
    <source>
        <dbReference type="EMBL" id="MBA8889330.1"/>
    </source>
</evidence>
<dbReference type="Proteomes" id="UP000550401">
    <property type="component" value="Unassembled WGS sequence"/>
</dbReference>
<organism evidence="17 18">
    <name type="scientific">Dokdonella fugitiva</name>
    <dbReference type="NCBI Taxonomy" id="328517"/>
    <lineage>
        <taxon>Bacteria</taxon>
        <taxon>Pseudomonadati</taxon>
        <taxon>Pseudomonadota</taxon>
        <taxon>Gammaproteobacteria</taxon>
        <taxon>Lysobacterales</taxon>
        <taxon>Rhodanobacteraceae</taxon>
        <taxon>Dokdonella</taxon>
    </lineage>
</organism>
<dbReference type="Gene3D" id="2.60.40.1730">
    <property type="entry name" value="tricorn interacting facor f3 domain"/>
    <property type="match status" value="1"/>
</dbReference>
<evidence type="ECO:0000259" key="16">
    <source>
        <dbReference type="Pfam" id="PF17900"/>
    </source>
</evidence>
<dbReference type="GO" id="GO:0070006">
    <property type="term" value="F:metalloaminopeptidase activity"/>
    <property type="evidence" value="ECO:0007669"/>
    <property type="project" value="TreeGrafter"/>
</dbReference>
<evidence type="ECO:0000256" key="7">
    <source>
        <dbReference type="ARBA" id="ARBA00022833"/>
    </source>
</evidence>
<dbReference type="CDD" id="cd09601">
    <property type="entry name" value="M1_APN-Q_like"/>
    <property type="match status" value="1"/>
</dbReference>
<feature type="site" description="Transition state stabilizer" evidence="11">
    <location>
        <position position="411"/>
    </location>
</feature>
<keyword evidence="4 12" id="KW-0645">Protease</keyword>
<dbReference type="Pfam" id="PF17900">
    <property type="entry name" value="Peptidase_M1_N"/>
    <property type="match status" value="1"/>
</dbReference>
<dbReference type="InterPro" id="IPR045357">
    <property type="entry name" value="Aminopeptidase_N-like_N"/>
</dbReference>
<dbReference type="GO" id="GO:0042277">
    <property type="term" value="F:peptide binding"/>
    <property type="evidence" value="ECO:0007669"/>
    <property type="project" value="TreeGrafter"/>
</dbReference>
<evidence type="ECO:0000256" key="9">
    <source>
        <dbReference type="PIRSR" id="PIRSR634016-1"/>
    </source>
</evidence>
<dbReference type="GO" id="GO:0016020">
    <property type="term" value="C:membrane"/>
    <property type="evidence" value="ECO:0007669"/>
    <property type="project" value="TreeGrafter"/>
</dbReference>
<evidence type="ECO:0000256" key="11">
    <source>
        <dbReference type="PIRSR" id="PIRSR634016-4"/>
    </source>
</evidence>
<dbReference type="AlphaFoldDB" id="A0A839F8C4"/>
<reference evidence="17 18" key="1">
    <citation type="submission" date="2020-07" db="EMBL/GenBank/DDBJ databases">
        <title>Genomic Encyclopedia of Type Strains, Phase IV (KMG-V): Genome sequencing to study the core and pangenomes of soil and plant-associated prokaryotes.</title>
        <authorList>
            <person name="Whitman W."/>
        </authorList>
    </citation>
    <scope>NUCLEOTIDE SEQUENCE [LARGE SCALE GENOMIC DNA]</scope>
    <source>
        <strain evidence="17 18">RH2WT43</strain>
    </source>
</reference>
<keyword evidence="6 12" id="KW-0378">Hydrolase</keyword>
<name>A0A839F8C4_9GAMM</name>
<dbReference type="PANTHER" id="PTHR11533">
    <property type="entry name" value="PROTEASE M1 ZINC METALLOPROTEASE"/>
    <property type="match status" value="1"/>
</dbReference>
<dbReference type="EMBL" id="JACGXL010000006">
    <property type="protein sequence ID" value="MBA8889330.1"/>
    <property type="molecule type" value="Genomic_DNA"/>
</dbReference>
<feature type="domain" description="ERAP1-like C-terminal" evidence="15">
    <location>
        <begin position="551"/>
        <end position="871"/>
    </location>
</feature>
<comment type="catalytic activity">
    <reaction evidence="1">
        <text>Release of an N-terminal amino acid, Xaa-|-Yaa- from a peptide, amide or arylamide. Xaa is preferably Ala, but may be most amino acids including Pro (slow action). When a terminal hydrophobic residue is followed by a prolyl residue, the two may be released as an intact Xaa-Pro dipeptide.</text>
        <dbReference type="EC" id="3.4.11.2"/>
    </reaction>
</comment>
<comment type="caution">
    <text evidence="17">The sequence shown here is derived from an EMBL/GenBank/DDBJ whole genome shotgun (WGS) entry which is preliminary data.</text>
</comment>
<dbReference type="SUPFAM" id="SSF63737">
    <property type="entry name" value="Leukotriene A4 hydrolase N-terminal domain"/>
    <property type="match status" value="1"/>
</dbReference>
<feature type="chain" id="PRO_5032900091" description="Aminopeptidase" evidence="13">
    <location>
        <begin position="20"/>
        <end position="895"/>
    </location>
</feature>
<dbReference type="FunFam" id="1.10.390.10:FF:000013">
    <property type="entry name" value="Aminopeptidase N"/>
    <property type="match status" value="1"/>
</dbReference>
<dbReference type="GO" id="GO:0006508">
    <property type="term" value="P:proteolysis"/>
    <property type="evidence" value="ECO:0007669"/>
    <property type="project" value="UniProtKB-KW"/>
</dbReference>
<keyword evidence="8 12" id="KW-0482">Metalloprotease</keyword>
<dbReference type="InterPro" id="IPR014782">
    <property type="entry name" value="Peptidase_M1_dom"/>
</dbReference>
<feature type="domain" description="Aminopeptidase N-like N-terminal" evidence="16">
    <location>
        <begin position="35"/>
        <end position="213"/>
    </location>
</feature>
<dbReference type="GO" id="GO:0008270">
    <property type="term" value="F:zinc ion binding"/>
    <property type="evidence" value="ECO:0007669"/>
    <property type="project" value="UniProtKB-UniRule"/>
</dbReference>
<feature type="binding site" evidence="10">
    <location>
        <position position="326"/>
    </location>
    <ligand>
        <name>Zn(2+)</name>
        <dbReference type="ChEBI" id="CHEBI:29105"/>
        <note>catalytic</note>
    </ligand>
</feature>
<evidence type="ECO:0000313" key="18">
    <source>
        <dbReference type="Proteomes" id="UP000550401"/>
    </source>
</evidence>
<evidence type="ECO:0000256" key="6">
    <source>
        <dbReference type="ARBA" id="ARBA00022801"/>
    </source>
</evidence>
<dbReference type="GO" id="GO:0005615">
    <property type="term" value="C:extracellular space"/>
    <property type="evidence" value="ECO:0007669"/>
    <property type="project" value="TreeGrafter"/>
</dbReference>
<evidence type="ECO:0000256" key="12">
    <source>
        <dbReference type="RuleBase" id="RU364040"/>
    </source>
</evidence>
<evidence type="ECO:0000259" key="15">
    <source>
        <dbReference type="Pfam" id="PF11838"/>
    </source>
</evidence>
<evidence type="ECO:0000256" key="2">
    <source>
        <dbReference type="ARBA" id="ARBA00010136"/>
    </source>
</evidence>
<dbReference type="EC" id="3.4.11.-" evidence="12"/>
<dbReference type="SUPFAM" id="SSF55486">
    <property type="entry name" value="Metalloproteases ('zincins'), catalytic domain"/>
    <property type="match status" value="1"/>
</dbReference>
<dbReference type="InterPro" id="IPR050344">
    <property type="entry name" value="Peptidase_M1_aminopeptidases"/>
</dbReference>
<dbReference type="Gene3D" id="1.25.50.20">
    <property type="match status" value="1"/>
</dbReference>
<dbReference type="InterPro" id="IPR027268">
    <property type="entry name" value="Peptidase_M4/M1_CTD_sf"/>
</dbReference>
<feature type="domain" description="Peptidase M1 membrane alanine aminopeptidase" evidence="14">
    <location>
        <begin position="255"/>
        <end position="461"/>
    </location>
</feature>
<accession>A0A839F8C4</accession>
<dbReference type="Pfam" id="PF11838">
    <property type="entry name" value="ERAP1_C"/>
    <property type="match status" value="1"/>
</dbReference>
<evidence type="ECO:0000256" key="10">
    <source>
        <dbReference type="PIRSR" id="PIRSR634016-3"/>
    </source>
</evidence>
<dbReference type="Gene3D" id="1.10.390.10">
    <property type="entry name" value="Neutral Protease Domain 2"/>
    <property type="match status" value="1"/>
</dbReference>
<feature type="binding site" evidence="10">
    <location>
        <position position="349"/>
    </location>
    <ligand>
        <name>Zn(2+)</name>
        <dbReference type="ChEBI" id="CHEBI:29105"/>
        <note>catalytic</note>
    </ligand>
</feature>
<feature type="active site" description="Proton acceptor" evidence="9">
    <location>
        <position position="327"/>
    </location>
</feature>
<keyword evidence="5 10" id="KW-0479">Metal-binding</keyword>
<feature type="binding site" evidence="10">
    <location>
        <position position="330"/>
    </location>
    <ligand>
        <name>Zn(2+)</name>
        <dbReference type="ChEBI" id="CHEBI:29105"/>
        <note>catalytic</note>
    </ligand>
</feature>
<gene>
    <name evidence="17" type="ORF">FHW12_003573</name>
</gene>
<comment type="cofactor">
    <cofactor evidence="10 12">
        <name>Zn(2+)</name>
        <dbReference type="ChEBI" id="CHEBI:29105"/>
    </cofactor>
    <text evidence="10 12">Binds 1 zinc ion per subunit.</text>
</comment>